<evidence type="ECO:0000313" key="1">
    <source>
        <dbReference type="EMBL" id="MPM86336.1"/>
    </source>
</evidence>
<organism evidence="1">
    <name type="scientific">bioreactor metagenome</name>
    <dbReference type="NCBI Taxonomy" id="1076179"/>
    <lineage>
        <taxon>unclassified sequences</taxon>
        <taxon>metagenomes</taxon>
        <taxon>ecological metagenomes</taxon>
    </lineage>
</organism>
<reference evidence="1" key="1">
    <citation type="submission" date="2019-08" db="EMBL/GenBank/DDBJ databases">
        <authorList>
            <person name="Kucharzyk K."/>
            <person name="Murdoch R.W."/>
            <person name="Higgins S."/>
            <person name="Loffler F."/>
        </authorList>
    </citation>
    <scope>NUCLEOTIDE SEQUENCE</scope>
</reference>
<dbReference type="EMBL" id="VSSQ01034405">
    <property type="protein sequence ID" value="MPM86336.1"/>
    <property type="molecule type" value="Genomic_DNA"/>
</dbReference>
<name>A0A645DA83_9ZZZZ</name>
<accession>A0A645DA83</accession>
<gene>
    <name evidence="1" type="ORF">SDC9_133425</name>
</gene>
<dbReference type="AlphaFoldDB" id="A0A645DA83"/>
<proteinExistence type="predicted"/>
<comment type="caution">
    <text evidence="1">The sequence shown here is derived from an EMBL/GenBank/DDBJ whole genome shotgun (WGS) entry which is preliminary data.</text>
</comment>
<protein>
    <submittedName>
        <fullName evidence="1">Uncharacterized protein</fullName>
    </submittedName>
</protein>
<sequence length="93" mass="10607">MPNIQNLFWEIIFLRKLRATIPTKKVTTKAKRLFEVIILSERISLKLSKMAPAEAGINKLKEKLNALIGERPNKRAAKIVQPERETPGRMAKA</sequence>